<proteinExistence type="predicted"/>
<comment type="caution">
    <text evidence="1">The sequence shown here is derived from an EMBL/GenBank/DDBJ whole genome shotgun (WGS) entry which is preliminary data.</text>
</comment>
<keyword evidence="2" id="KW-1185">Reference proteome</keyword>
<dbReference type="OrthoDB" id="330382at2"/>
<sequence length="106" mass="12108">MKRFGILFLATFLSVIFVSDILGQDSAGGKARVFQKKIKVREYTELVSQHHTYLSSGEDDKGLVFGTRSQFLYGADHRSDYGSRIHEPILIRHTLSYRYLFLPPPA</sequence>
<evidence type="ECO:0000313" key="2">
    <source>
        <dbReference type="Proteomes" id="UP000015454"/>
    </source>
</evidence>
<dbReference type="RefSeq" id="WP_010568242.1">
    <property type="nucleotide sequence ID" value="NZ_AHMO02000007.1"/>
</dbReference>
<dbReference type="AlphaFoldDB" id="T0FFH5"/>
<name>T0FFH5_9LEPT</name>
<reference evidence="1" key="1">
    <citation type="submission" date="2013-05" db="EMBL/GenBank/DDBJ databases">
        <authorList>
            <person name="Harkins D.M."/>
            <person name="Durkin A.S."/>
            <person name="Brinkac L.M."/>
            <person name="Haft D.H."/>
            <person name="Selengut J.D."/>
            <person name="Sanka R."/>
            <person name="DePew J."/>
            <person name="Purushe J."/>
            <person name="Hartskeerl R.A."/>
            <person name="Ahmed A."/>
            <person name="van der Linden H."/>
            <person name="Goris M.G.A."/>
            <person name="Vinetz J.M."/>
            <person name="Sutton G.G."/>
            <person name="Nierman W.C."/>
            <person name="Fouts D.E."/>
        </authorList>
    </citation>
    <scope>NUCLEOTIDE SEQUENCE [LARGE SCALE GENOMIC DNA]</scope>
    <source>
        <strain evidence="1">5399</strain>
    </source>
</reference>
<gene>
    <name evidence="1" type="ORF">LEP1GSC050_0511</name>
</gene>
<dbReference type="EMBL" id="AHMO02000007">
    <property type="protein sequence ID" value="EQA46611.1"/>
    <property type="molecule type" value="Genomic_DNA"/>
</dbReference>
<evidence type="ECO:0000313" key="1">
    <source>
        <dbReference type="EMBL" id="EQA46611.1"/>
    </source>
</evidence>
<protein>
    <submittedName>
        <fullName evidence="1">Uncharacterized protein</fullName>
    </submittedName>
</protein>
<dbReference type="Proteomes" id="UP000015454">
    <property type="component" value="Unassembled WGS sequence"/>
</dbReference>
<accession>T0FFH5</accession>
<organism evidence="1 2">
    <name type="scientific">Leptospira broomii serovar Hurstbridge str. 5399</name>
    <dbReference type="NCBI Taxonomy" id="1049789"/>
    <lineage>
        <taxon>Bacteria</taxon>
        <taxon>Pseudomonadati</taxon>
        <taxon>Spirochaetota</taxon>
        <taxon>Spirochaetia</taxon>
        <taxon>Leptospirales</taxon>
        <taxon>Leptospiraceae</taxon>
        <taxon>Leptospira</taxon>
    </lineage>
</organism>